<gene>
    <name evidence="2" type="ORF">NQ318_021707</name>
</gene>
<feature type="region of interest" description="Disordered" evidence="1">
    <location>
        <begin position="15"/>
        <end position="109"/>
    </location>
</feature>
<feature type="compositionally biased region" description="Low complexity" evidence="1">
    <location>
        <begin position="39"/>
        <end position="49"/>
    </location>
</feature>
<name>A0AAV8XAE5_9CUCU</name>
<proteinExistence type="predicted"/>
<feature type="non-terminal residue" evidence="2">
    <location>
        <position position="1"/>
    </location>
</feature>
<organism evidence="2 3">
    <name type="scientific">Aromia moschata</name>
    <dbReference type="NCBI Taxonomy" id="1265417"/>
    <lineage>
        <taxon>Eukaryota</taxon>
        <taxon>Metazoa</taxon>
        <taxon>Ecdysozoa</taxon>
        <taxon>Arthropoda</taxon>
        <taxon>Hexapoda</taxon>
        <taxon>Insecta</taxon>
        <taxon>Pterygota</taxon>
        <taxon>Neoptera</taxon>
        <taxon>Endopterygota</taxon>
        <taxon>Coleoptera</taxon>
        <taxon>Polyphaga</taxon>
        <taxon>Cucujiformia</taxon>
        <taxon>Chrysomeloidea</taxon>
        <taxon>Cerambycidae</taxon>
        <taxon>Cerambycinae</taxon>
        <taxon>Callichromatini</taxon>
        <taxon>Aromia</taxon>
    </lineage>
</organism>
<dbReference type="EMBL" id="JAPWTK010000884">
    <property type="protein sequence ID" value="KAJ8935461.1"/>
    <property type="molecule type" value="Genomic_DNA"/>
</dbReference>
<feature type="compositionally biased region" description="Polar residues" evidence="1">
    <location>
        <begin position="132"/>
        <end position="142"/>
    </location>
</feature>
<evidence type="ECO:0000313" key="2">
    <source>
        <dbReference type="EMBL" id="KAJ8935461.1"/>
    </source>
</evidence>
<dbReference type="Proteomes" id="UP001162162">
    <property type="component" value="Unassembled WGS sequence"/>
</dbReference>
<dbReference type="AlphaFoldDB" id="A0AAV8XAE5"/>
<comment type="caution">
    <text evidence="2">The sequence shown here is derived from an EMBL/GenBank/DDBJ whole genome shotgun (WGS) entry which is preliminary data.</text>
</comment>
<accession>A0AAV8XAE5</accession>
<evidence type="ECO:0000313" key="3">
    <source>
        <dbReference type="Proteomes" id="UP001162162"/>
    </source>
</evidence>
<protein>
    <submittedName>
        <fullName evidence="2">Uncharacterized protein</fullName>
    </submittedName>
</protein>
<keyword evidence="3" id="KW-1185">Reference proteome</keyword>
<reference evidence="2" key="1">
    <citation type="journal article" date="2023" name="Insect Mol. Biol.">
        <title>Genome sequencing provides insights into the evolution of gene families encoding plant cell wall-degrading enzymes in longhorned beetles.</title>
        <authorList>
            <person name="Shin N.R."/>
            <person name="Okamura Y."/>
            <person name="Kirsch R."/>
            <person name="Pauchet Y."/>
        </authorList>
    </citation>
    <scope>NUCLEOTIDE SEQUENCE</scope>
    <source>
        <strain evidence="2">AMC_N1</strain>
    </source>
</reference>
<feature type="region of interest" description="Disordered" evidence="1">
    <location>
        <begin position="131"/>
        <end position="157"/>
    </location>
</feature>
<sequence length="200" mass="22166">RTLITNFLYEEYRIMASDKKIPQGLATTHLGEEDEPKPSSDTSGSPTDTSKTHSDTSRPPLDTPKPLSDTSSAASDQTEKNVLKSLNSNPNLPPYYLEIPSTSQERRNPEFQNERLNMSTLFKPDTIPSAPPTNTSTGNFSAVTPRVHPEGPPPSYYSICEQPKLSSQDRFAPNTASRTAHGYNVHHVRRTAAAEEKWLL</sequence>
<evidence type="ECO:0000256" key="1">
    <source>
        <dbReference type="SAM" id="MobiDB-lite"/>
    </source>
</evidence>